<evidence type="ECO:0000313" key="2">
    <source>
        <dbReference type="EMBL" id="KTC66846.1"/>
    </source>
</evidence>
<dbReference type="EMBL" id="LNXT01000052">
    <property type="protein sequence ID" value="KTC66846.1"/>
    <property type="molecule type" value="Genomic_DNA"/>
</dbReference>
<evidence type="ECO:0000313" key="3">
    <source>
        <dbReference type="EMBL" id="STX32971.1"/>
    </source>
</evidence>
<feature type="coiled-coil region" evidence="1">
    <location>
        <begin position="745"/>
        <end position="807"/>
    </location>
</feature>
<dbReference type="AlphaFoldDB" id="A0A378IEM6"/>
<keyword evidence="1" id="KW-0175">Coiled coil</keyword>
<reference evidence="2 4" key="1">
    <citation type="submission" date="2015-11" db="EMBL/GenBank/DDBJ databases">
        <title>Genomic analysis of 38 Legionella species identifies large and diverse effector repertoires.</title>
        <authorList>
            <person name="Burstein D."/>
            <person name="Amaro F."/>
            <person name="Zusman T."/>
            <person name="Lifshitz Z."/>
            <person name="Cohen O."/>
            <person name="Gilbert J.A."/>
            <person name="Pupko T."/>
            <person name="Shuman H.A."/>
            <person name="Segal G."/>
        </authorList>
    </citation>
    <scope>NUCLEOTIDE SEQUENCE [LARGE SCALE GENOMIC DNA]</scope>
    <source>
        <strain evidence="2 4">CDC#1407-AL-14</strain>
    </source>
</reference>
<protein>
    <submittedName>
        <fullName evidence="2">Chromosome partition protein Smc</fullName>
    </submittedName>
    <submittedName>
        <fullName evidence="3">Chromosome segregation protein SMC</fullName>
    </submittedName>
</protein>
<evidence type="ECO:0000313" key="4">
    <source>
        <dbReference type="Proteomes" id="UP000054735"/>
    </source>
</evidence>
<dbReference type="Proteomes" id="UP000054735">
    <property type="component" value="Unassembled WGS sequence"/>
</dbReference>
<name>A0A378IEM6_9GAMM</name>
<dbReference type="EMBL" id="UGNW01000001">
    <property type="protein sequence ID" value="STX32971.1"/>
    <property type="molecule type" value="Genomic_DNA"/>
</dbReference>
<dbReference type="RefSeq" id="WP_058525130.1">
    <property type="nucleotide sequence ID" value="NZ_CAAAHV010000014.1"/>
</dbReference>
<accession>A0A378IEM6</accession>
<proteinExistence type="predicted"/>
<organism evidence="3 5">
    <name type="scientific">Legionella birminghamensis</name>
    <dbReference type="NCBI Taxonomy" id="28083"/>
    <lineage>
        <taxon>Bacteria</taxon>
        <taxon>Pseudomonadati</taxon>
        <taxon>Pseudomonadota</taxon>
        <taxon>Gammaproteobacteria</taxon>
        <taxon>Legionellales</taxon>
        <taxon>Legionellaceae</taxon>
        <taxon>Legionella</taxon>
    </lineage>
</organism>
<gene>
    <name evidence="2" type="primary">smc_3</name>
    <name evidence="2" type="ORF">Lbir_3148</name>
    <name evidence="3" type="ORF">NCTC12437_02780</name>
</gene>
<feature type="coiled-coil region" evidence="1">
    <location>
        <begin position="863"/>
        <end position="936"/>
    </location>
</feature>
<dbReference type="OrthoDB" id="5642758at2"/>
<dbReference type="Proteomes" id="UP000255066">
    <property type="component" value="Unassembled WGS sequence"/>
</dbReference>
<keyword evidence="4" id="KW-1185">Reference proteome</keyword>
<evidence type="ECO:0000313" key="5">
    <source>
        <dbReference type="Proteomes" id="UP000255066"/>
    </source>
</evidence>
<evidence type="ECO:0000256" key="1">
    <source>
        <dbReference type="SAM" id="Coils"/>
    </source>
</evidence>
<sequence>MFGLLSTMIGTKLVSSEVIAGGAGAVAGSVVTGYICSLKAQHDKNKLIMQMEGLSKSGAEFINANCKSIFENTIKQLNNLDKGCELQLNLGNLLQPEFEEFCKLHPLQANDSIFQVHQLQQSSRSLTPPDTLAFAKERTIDEYFESYLNNRQEIKSENRALAVATVQIMHNTTILLIQAMKAIASLPGQENEERLEKFKTIIKTYFNNVLNNKALVANRNKTILEYFMTTQTQRATLAEKVQEHFDGLIDQLIIEQREISVQTMSAHCTRDIYDMSNHLMEIFARLFDAQAAKDDTQISAYKLTQDMLRADTKQATGKVEFNKNGIFKLLKPLARISEELNQVAQDDDALSFVRYQDLFENPKLFAEIAAWEPGNGFTLKTPIDKNAKEQLARDITAIFKLLFICQALEKDFLQSAVQYGFKGMSEKGEYHSKRLVIGILYQETMKRLSDLLSKNRHIKELLDLMNDPKWMDSNELPTSPPGQSFISTSEIIDQDKLIRREEFITNSVFQRCLNELEFLRQRMQYNQDALGKNYVSESSAFFDPNNITKESRIYLFNVARTFEEYNLTRLLGLNPELPAQFNKVDPSENEVFTSLKFTQIQLTEVNEAIEKLSGKLHISSFFTAGKISGGQVSSYKLAFGEKEADIPHTLYQILKQMADSAFSWEDIKNSLVSEEKRLVFHYPKHGNLFSFIEYHKKLIKLQDNIREQFRDYSLDPLDEFHHALNDIIEKMKTLIQHIDLDGERVKKLKTRNKLLTRQNVQQQAEIAGLSSDIAKVKNQFQQAEEIVQELKDKNKKHLQQIEEIEQKNEGIFKLILSEFSDNVKDIKELSTALDGKLDKVRGILSRNDSSEAKEASQELFSLKQEMEGRIESIIKRFNRYEESFNKASEELRNDFQSLKSSISQERAIIEKLERQLNLALHQLEKQQERMAFYEKEMDHETVIVHKFSTLFDFLENKYSSKLSFWSSYRTVKTENILNFIELLLANQSFLKAHMDSEKNIDKQIDSILDKSKVINSYHGIFNNSSSKALIKHIIGLFQRGDLVNVLKNEGVYYHDKKITLNNNDELTFTEPETETNYSIRCRIQPMI</sequence>
<reference evidence="3 5" key="2">
    <citation type="submission" date="2018-06" db="EMBL/GenBank/DDBJ databases">
        <authorList>
            <consortium name="Pathogen Informatics"/>
            <person name="Doyle S."/>
        </authorList>
    </citation>
    <scope>NUCLEOTIDE SEQUENCE [LARGE SCALE GENOMIC DNA]</scope>
    <source>
        <strain evidence="3 5">NCTC12437</strain>
    </source>
</reference>